<keyword evidence="2 5" id="KW-0378">Hydrolase</keyword>
<dbReference type="SUPFAM" id="SSF53383">
    <property type="entry name" value="PLP-dependent transferases"/>
    <property type="match status" value="1"/>
</dbReference>
<dbReference type="Proteomes" id="UP000032430">
    <property type="component" value="Chromosome I"/>
</dbReference>
<dbReference type="GO" id="GO:0043420">
    <property type="term" value="P:anthranilate metabolic process"/>
    <property type="evidence" value="ECO:0007669"/>
    <property type="project" value="TreeGrafter"/>
</dbReference>
<dbReference type="RefSeq" id="WP_065814352.1">
    <property type="nucleotide sequence ID" value="NZ_LN614827.1"/>
</dbReference>
<dbReference type="GO" id="GO:0009435">
    <property type="term" value="P:NAD+ biosynthetic process"/>
    <property type="evidence" value="ECO:0007669"/>
    <property type="project" value="InterPro"/>
</dbReference>
<keyword evidence="4" id="KW-1133">Transmembrane helix</keyword>
<dbReference type="InterPro" id="IPR015421">
    <property type="entry name" value="PyrdxlP-dep_Trfase_major"/>
</dbReference>
<dbReference type="Pfam" id="PF22580">
    <property type="entry name" value="KYNU_C"/>
    <property type="match status" value="1"/>
</dbReference>
<name>A0A098G162_9GAMM</name>
<keyword evidence="6" id="KW-1185">Reference proteome</keyword>
<dbReference type="InterPro" id="IPR011051">
    <property type="entry name" value="RmlC_Cupin_sf"/>
</dbReference>
<gene>
    <name evidence="5" type="ORF">LFA_0250</name>
</gene>
<feature type="transmembrane region" description="Helical" evidence="4">
    <location>
        <begin position="900"/>
        <end position="922"/>
    </location>
</feature>
<dbReference type="KEGG" id="lfa:LFA_0250"/>
<dbReference type="EC" id="3.7.1.3" evidence="5"/>
<dbReference type="GO" id="GO:0030429">
    <property type="term" value="F:kynureninase activity"/>
    <property type="evidence" value="ECO:0007669"/>
    <property type="project" value="UniProtKB-EC"/>
</dbReference>
<dbReference type="Gene3D" id="3.40.640.10">
    <property type="entry name" value="Type I PLP-dependent aspartate aminotransferase-like (Major domain)"/>
    <property type="match status" value="1"/>
</dbReference>
<dbReference type="InterPro" id="IPR015424">
    <property type="entry name" value="PyrdxlP-dep_Trfase"/>
</dbReference>
<dbReference type="STRING" id="1212491.LFA_0250"/>
<dbReference type="InterPro" id="IPR014710">
    <property type="entry name" value="RmlC-like_jellyroll"/>
</dbReference>
<accession>A0A098G162</accession>
<organism evidence="5 6">
    <name type="scientific">Legionella fallonii LLAP-10</name>
    <dbReference type="NCBI Taxonomy" id="1212491"/>
    <lineage>
        <taxon>Bacteria</taxon>
        <taxon>Pseudomonadati</taxon>
        <taxon>Pseudomonadota</taxon>
        <taxon>Gammaproteobacteria</taxon>
        <taxon>Legionellales</taxon>
        <taxon>Legionellaceae</taxon>
        <taxon>Legionella</taxon>
    </lineage>
</organism>
<evidence type="ECO:0000256" key="4">
    <source>
        <dbReference type="SAM" id="Phobius"/>
    </source>
</evidence>
<dbReference type="SUPFAM" id="SSF51182">
    <property type="entry name" value="RmlC-like cupins"/>
    <property type="match status" value="1"/>
</dbReference>
<dbReference type="EMBL" id="LN614827">
    <property type="protein sequence ID" value="CEG55724.1"/>
    <property type="molecule type" value="Genomic_DNA"/>
</dbReference>
<sequence length="946" mass="106064">MINKEELSQLVSLDAEEFMRRINEEPSRFSLEFAKHLDAQDPLKDELKDCFELGEVTAFAGHSLGPAFRPAKEEIAKTYNLQRDKLHAGHFPETKTDGGNWFDCDIDEEALLAMQKMLGFADLSEFVFTQKGLSDNLANLLDTFYKPLLKDWQRGQTKICHLATEFFSDQAIVHSIIARGIDNAAGFEVFDDKTKPEPGALILKLQPDKNGLFSEDKIIAEVKEHAHEIQILHLSDVIFGTGQRLDIPYILSQLQDEIVSYDIKVGLDFAHTVGNRTINLAALPLVTYAVGCGYKHCGGTAGSGFGFYVNKKADLQRYKPIQGWKAALSNQVFAHINGFNPQIMYQSGAWAFRTSNVSPVAIAPIQSFIKKMSAIGWDRLMVKSECLTRYLQASLNEHLGDKIQFITPGNPKQRGAMLVFRVNGVTDVQQIEELLKQKNELGQFEIDVRKPNNIRVTAHYGYTQFTDIQRFVCRLNQVIQFALTEQKNKEAITQEINKLTVVNYDSVSELLPKLLQEGKLTLDHSIYTPLDPTSDKSTSIGRYLVYDHPDKDNPFSIWVFAFAPRQKTSIHDHQYKGTVIVLEGPISEKYYQPTGENTAQLIRSADRHRLDYNRDNLDSNFVHQLKRRKGVGDGTSVTLHIYNMDAYRVTPEGTKSANRNLLRIYSNDKIAKKSSLPDYRQEYPTTLRDGPLMKPILASCSGMYSVSHPDEEEQYFVTFQLTFAESAPHGRLTIKTDKDHRTAIESQLELYGQSGGHQFEPWQEASWQNALLKAWIRYTSVTGYCAAITNDLVYELQEREDNSFGYELTLESQKIAKSMYPSGTMINEDGSEAHVVMVPESQPEWFVQPTEALQNCNGRGIGCLDILFAYIDFRIASGFMIALGLVALTVAFTSLNAATLGVAGVVVGGLGLASIASGIGFFRAGYECSDKEPEPELSLNSICPSA</sequence>
<keyword evidence="1" id="KW-0662">Pyridine nucleotide biosynthesis</keyword>
<dbReference type="GO" id="GO:0005737">
    <property type="term" value="C:cytoplasm"/>
    <property type="evidence" value="ECO:0007669"/>
    <property type="project" value="InterPro"/>
</dbReference>
<feature type="transmembrane region" description="Helical" evidence="4">
    <location>
        <begin position="873"/>
        <end position="893"/>
    </location>
</feature>
<dbReference type="Gene3D" id="3.90.1150.10">
    <property type="entry name" value="Aspartate Aminotransferase, domain 1"/>
    <property type="match status" value="1"/>
</dbReference>
<evidence type="ECO:0000313" key="6">
    <source>
        <dbReference type="Proteomes" id="UP000032430"/>
    </source>
</evidence>
<keyword evidence="4" id="KW-0812">Transmembrane</keyword>
<proteinExistence type="predicted"/>
<dbReference type="AlphaFoldDB" id="A0A098G162"/>
<dbReference type="GO" id="GO:0030170">
    <property type="term" value="F:pyridoxal phosphate binding"/>
    <property type="evidence" value="ECO:0007669"/>
    <property type="project" value="InterPro"/>
</dbReference>
<dbReference type="Gene3D" id="2.60.120.10">
    <property type="entry name" value="Jelly Rolls"/>
    <property type="match status" value="1"/>
</dbReference>
<dbReference type="InterPro" id="IPR015422">
    <property type="entry name" value="PyrdxlP-dep_Trfase_small"/>
</dbReference>
<evidence type="ECO:0000256" key="2">
    <source>
        <dbReference type="ARBA" id="ARBA00022801"/>
    </source>
</evidence>
<dbReference type="HOGENOM" id="CLU_310744_0_0_6"/>
<keyword evidence="3" id="KW-0663">Pyridoxal phosphate</keyword>
<evidence type="ECO:0000256" key="3">
    <source>
        <dbReference type="ARBA" id="ARBA00022898"/>
    </source>
</evidence>
<dbReference type="PANTHER" id="PTHR14084:SF0">
    <property type="entry name" value="KYNURENINASE"/>
    <property type="match status" value="1"/>
</dbReference>
<dbReference type="GO" id="GO:0019441">
    <property type="term" value="P:L-tryptophan catabolic process to kynurenine"/>
    <property type="evidence" value="ECO:0007669"/>
    <property type="project" value="TreeGrafter"/>
</dbReference>
<keyword evidence="4" id="KW-0472">Membrane</keyword>
<dbReference type="PANTHER" id="PTHR14084">
    <property type="entry name" value="KYNURENINASE"/>
    <property type="match status" value="1"/>
</dbReference>
<evidence type="ECO:0000313" key="5">
    <source>
        <dbReference type="EMBL" id="CEG55724.1"/>
    </source>
</evidence>
<reference evidence="6" key="1">
    <citation type="submission" date="2014-09" db="EMBL/GenBank/DDBJ databases">
        <authorList>
            <person name="Gomez-Valero L."/>
        </authorList>
    </citation>
    <scope>NUCLEOTIDE SEQUENCE [LARGE SCALE GENOMIC DNA]</scope>
    <source>
        <strain evidence="6">ATCC700992</strain>
    </source>
</reference>
<dbReference type="InterPro" id="IPR010111">
    <property type="entry name" value="Kynureninase"/>
</dbReference>
<evidence type="ECO:0000256" key="1">
    <source>
        <dbReference type="ARBA" id="ARBA00022642"/>
    </source>
</evidence>
<protein>
    <submittedName>
        <fullName evidence="5">Kynureninase</fullName>
        <ecNumber evidence="5">3.7.1.3</ecNumber>
    </submittedName>
</protein>